<feature type="transmembrane region" description="Helical" evidence="1">
    <location>
        <begin position="378"/>
        <end position="406"/>
    </location>
</feature>
<protein>
    <recommendedName>
        <fullName evidence="4">DUF2029 domain-containing protein</fullName>
    </recommendedName>
</protein>
<accession>A0AAV4ZMF2</accession>
<sequence>MNAPLARLTGLGLLLALLMLGALMLHVPGADTVGSPERANVFVGILALGVGVYLLAVRLVLRTVLPPCAFWIIVGIALVMRAALLPALPFLSSDIYRYVWDGQVQAAGINPYRYLPVDPALAHLRDPAVFPWINRATYALTIYPPAAQAVFALVGMLTPTVFGMKLAMVGFEALALLCLLGLLSLARLPRERVLLYAWNPLALWSFACDGHVDAIAIGLLAVALLCRARAREGLAGAMLAAAVLVKFLPVAAAPAFLRGGRFWRPVLAGLAVIALLYAPYLSVGSGVLGFLSAYGDEEGYRSGRGVWLLAGLSHLVPLPDGAGRIYLIGAAILLGALAFRIARGPALRGPAATIALCRDTAILIACTTAAANPHYAWYYAWLALPAVVAPIPAVVWLSAAPVLFYVDPFDERFFWPGLVFGPAIALALRDLLRARTVTPIPSPEGQR</sequence>
<reference evidence="2" key="1">
    <citation type="journal article" date="2016" name="Front. Microbiol.">
        <title>Genome Sequence of the Piezophilic, Mesophilic Sulfate-Reducing Bacterium Desulfovibrio indicus J2T.</title>
        <authorList>
            <person name="Cao J."/>
            <person name="Maignien L."/>
            <person name="Shao Z."/>
            <person name="Alain K."/>
            <person name="Jebbar M."/>
        </authorList>
    </citation>
    <scope>NUCLEOTIDE SEQUENCE</scope>
    <source>
        <strain evidence="2">DSM 16372</strain>
    </source>
</reference>
<dbReference type="AlphaFoldDB" id="A0AAV4ZMF2"/>
<proteinExistence type="predicted"/>
<organism evidence="2 3">
    <name type="scientific">Methylobacterium hispanicum</name>
    <dbReference type="NCBI Taxonomy" id="270350"/>
    <lineage>
        <taxon>Bacteria</taxon>
        <taxon>Pseudomonadati</taxon>
        <taxon>Pseudomonadota</taxon>
        <taxon>Alphaproteobacteria</taxon>
        <taxon>Hyphomicrobiales</taxon>
        <taxon>Methylobacteriaceae</taxon>
        <taxon>Methylobacterium</taxon>
    </lineage>
</organism>
<evidence type="ECO:0000313" key="3">
    <source>
        <dbReference type="Proteomes" id="UP001055247"/>
    </source>
</evidence>
<dbReference type="Proteomes" id="UP001055247">
    <property type="component" value="Unassembled WGS sequence"/>
</dbReference>
<reference evidence="2" key="2">
    <citation type="submission" date="2021-08" db="EMBL/GenBank/DDBJ databases">
        <authorList>
            <person name="Tani A."/>
            <person name="Ola A."/>
            <person name="Ogura Y."/>
            <person name="Katsura K."/>
            <person name="Hayashi T."/>
        </authorList>
    </citation>
    <scope>NUCLEOTIDE SEQUENCE</scope>
    <source>
        <strain evidence="2">DSM 16372</strain>
    </source>
</reference>
<feature type="transmembrane region" description="Helical" evidence="1">
    <location>
        <begin position="169"/>
        <end position="189"/>
    </location>
</feature>
<dbReference type="RefSeq" id="WP_238230178.1">
    <property type="nucleotide sequence ID" value="NZ_BPQO01000011.1"/>
</dbReference>
<name>A0AAV4ZMF2_9HYPH</name>
<feature type="transmembrane region" description="Helical" evidence="1">
    <location>
        <begin position="325"/>
        <end position="342"/>
    </location>
</feature>
<dbReference type="Pfam" id="PF26314">
    <property type="entry name" value="MptA_B_family"/>
    <property type="match status" value="1"/>
</dbReference>
<keyword evidence="1" id="KW-0472">Membrane</keyword>
<keyword evidence="1" id="KW-1133">Transmembrane helix</keyword>
<evidence type="ECO:0000313" key="2">
    <source>
        <dbReference type="EMBL" id="GJD89326.1"/>
    </source>
</evidence>
<feature type="transmembrane region" description="Helical" evidence="1">
    <location>
        <begin position="201"/>
        <end position="225"/>
    </location>
</feature>
<feature type="transmembrane region" description="Helical" evidence="1">
    <location>
        <begin position="42"/>
        <end position="61"/>
    </location>
</feature>
<keyword evidence="1" id="KW-0812">Transmembrane</keyword>
<gene>
    <name evidence="2" type="ORF">BHAOGJBA_2852</name>
</gene>
<evidence type="ECO:0000256" key="1">
    <source>
        <dbReference type="SAM" id="Phobius"/>
    </source>
</evidence>
<keyword evidence="3" id="KW-1185">Reference proteome</keyword>
<feature type="transmembrane region" description="Helical" evidence="1">
    <location>
        <begin position="237"/>
        <end position="257"/>
    </location>
</feature>
<dbReference type="GO" id="GO:0005886">
    <property type="term" value="C:plasma membrane"/>
    <property type="evidence" value="ECO:0007669"/>
    <property type="project" value="UniProtKB-SubCell"/>
</dbReference>
<evidence type="ECO:0008006" key="4">
    <source>
        <dbReference type="Google" id="ProtNLM"/>
    </source>
</evidence>
<dbReference type="GO" id="GO:0016758">
    <property type="term" value="F:hexosyltransferase activity"/>
    <property type="evidence" value="ECO:0007669"/>
    <property type="project" value="InterPro"/>
</dbReference>
<feature type="transmembrane region" description="Helical" evidence="1">
    <location>
        <begin position="413"/>
        <end position="432"/>
    </location>
</feature>
<feature type="transmembrane region" description="Helical" evidence="1">
    <location>
        <begin position="68"/>
        <end position="91"/>
    </location>
</feature>
<comment type="caution">
    <text evidence="2">The sequence shown here is derived from an EMBL/GenBank/DDBJ whole genome shotgun (WGS) entry which is preliminary data.</text>
</comment>
<feature type="transmembrane region" description="Helical" evidence="1">
    <location>
        <begin position="269"/>
        <end position="291"/>
    </location>
</feature>
<dbReference type="EMBL" id="BPQO01000011">
    <property type="protein sequence ID" value="GJD89326.1"/>
    <property type="molecule type" value="Genomic_DNA"/>
</dbReference>